<dbReference type="RefSeq" id="WP_154071056.1">
    <property type="nucleotide sequence ID" value="NZ_LT670844.1"/>
</dbReference>
<keyword evidence="2" id="KW-1133">Transmembrane helix</keyword>
<feature type="transmembrane region" description="Helical" evidence="2">
    <location>
        <begin position="47"/>
        <end position="69"/>
    </location>
</feature>
<feature type="compositionally biased region" description="Basic residues" evidence="1">
    <location>
        <begin position="194"/>
        <end position="204"/>
    </location>
</feature>
<proteinExistence type="predicted"/>
<feature type="compositionally biased region" description="Polar residues" evidence="1">
    <location>
        <begin position="80"/>
        <end position="99"/>
    </location>
</feature>
<keyword evidence="2" id="KW-0812">Transmembrane</keyword>
<evidence type="ECO:0000313" key="3">
    <source>
        <dbReference type="EMBL" id="SHJ27163.1"/>
    </source>
</evidence>
<evidence type="ECO:0000256" key="2">
    <source>
        <dbReference type="SAM" id="Phobius"/>
    </source>
</evidence>
<evidence type="ECO:0000256" key="1">
    <source>
        <dbReference type="SAM" id="MobiDB-lite"/>
    </source>
</evidence>
<accession>A0A1M6HYE9</accession>
<dbReference type="OrthoDB" id="8213703at2"/>
<reference evidence="3 4" key="1">
    <citation type="submission" date="2016-11" db="EMBL/GenBank/DDBJ databases">
        <authorList>
            <person name="Jaros S."/>
            <person name="Januszkiewicz K."/>
            <person name="Wedrychowicz H."/>
        </authorList>
    </citation>
    <scope>NUCLEOTIDE SEQUENCE [LARGE SCALE GENOMIC DNA]</scope>
    <source>
        <strain evidence="3 4">GAS499</strain>
    </source>
</reference>
<protein>
    <submittedName>
        <fullName evidence="3">Uncharacterized protein</fullName>
    </submittedName>
</protein>
<dbReference type="Proteomes" id="UP000189935">
    <property type="component" value="Chromosome I"/>
</dbReference>
<feature type="region of interest" description="Disordered" evidence="1">
    <location>
        <begin position="178"/>
        <end position="259"/>
    </location>
</feature>
<gene>
    <name evidence="3" type="ORF">SAMN05444159_0153</name>
</gene>
<feature type="compositionally biased region" description="Polar residues" evidence="1">
    <location>
        <begin position="239"/>
        <end position="253"/>
    </location>
</feature>
<name>A0A1M6HYE9_9BRAD</name>
<keyword evidence="2" id="KW-0472">Membrane</keyword>
<feature type="region of interest" description="Disordered" evidence="1">
    <location>
        <begin position="80"/>
        <end position="130"/>
    </location>
</feature>
<evidence type="ECO:0000313" key="4">
    <source>
        <dbReference type="Proteomes" id="UP000189935"/>
    </source>
</evidence>
<dbReference type="EMBL" id="LT670844">
    <property type="protein sequence ID" value="SHJ27163.1"/>
    <property type="molecule type" value="Genomic_DNA"/>
</dbReference>
<organism evidence="3 4">
    <name type="scientific">Bradyrhizobium lablabi</name>
    <dbReference type="NCBI Taxonomy" id="722472"/>
    <lineage>
        <taxon>Bacteria</taxon>
        <taxon>Pseudomonadati</taxon>
        <taxon>Pseudomonadota</taxon>
        <taxon>Alphaproteobacteria</taxon>
        <taxon>Hyphomicrobiales</taxon>
        <taxon>Nitrobacteraceae</taxon>
        <taxon>Bradyrhizobium</taxon>
    </lineage>
</organism>
<sequence length="259" mass="27646">MPTKDGFTPDHPLPRFLAEHAEGPEQPDIGKAWDGAVISSRILKTSILVITATAIGIAVLSVGNPVVLFTNVTASLFDTSAFQPGTGQSTPTIQSTAGTQDLPPTAGDAPTRDEIAAASGPADQSQTEISQPPAEASLMQFQAWAADEDTRAQVAPVQPVQDAPAQVVQNAPAPVGENARAQVGENARAPVRPMQKHRRVRPVQHARAEIRREQNPRAGVRREQNSRVQVAPVQDARAQDQSVQNAQAPSFLQSFGWRN</sequence>
<feature type="compositionally biased region" description="Basic and acidic residues" evidence="1">
    <location>
        <begin position="206"/>
        <end position="225"/>
    </location>
</feature>
<dbReference type="AlphaFoldDB" id="A0A1M6HYE9"/>